<dbReference type="CDD" id="cd07730">
    <property type="entry name" value="metallo-hydrolase-like_MBL-fold"/>
    <property type="match status" value="1"/>
</dbReference>
<feature type="domain" description="Metallo-beta-lactamase" evidence="6">
    <location>
        <begin position="81"/>
        <end position="120"/>
    </location>
</feature>
<keyword evidence="4" id="KW-0378">Hydrolase</keyword>
<evidence type="ECO:0000259" key="6">
    <source>
        <dbReference type="Pfam" id="PF00753"/>
    </source>
</evidence>
<evidence type="ECO:0000256" key="4">
    <source>
        <dbReference type="ARBA" id="ARBA00022801"/>
    </source>
</evidence>
<keyword evidence="8" id="KW-1185">Reference proteome</keyword>
<dbReference type="PANTHER" id="PTHR42978">
    <property type="entry name" value="QUORUM-QUENCHING LACTONASE YTNP-RELATED-RELATED"/>
    <property type="match status" value="1"/>
</dbReference>
<dbReference type="GO" id="GO:0016787">
    <property type="term" value="F:hydrolase activity"/>
    <property type="evidence" value="ECO:0007669"/>
    <property type="project" value="UniProtKB-KW"/>
</dbReference>
<dbReference type="InterPro" id="IPR051013">
    <property type="entry name" value="MBL_superfamily_lactonases"/>
</dbReference>
<evidence type="ECO:0000313" key="7">
    <source>
        <dbReference type="EMBL" id="KAK4451033.1"/>
    </source>
</evidence>
<evidence type="ECO:0000256" key="2">
    <source>
        <dbReference type="ARBA" id="ARBA00007749"/>
    </source>
</evidence>
<proteinExistence type="inferred from homology"/>
<dbReference type="GO" id="GO:0046872">
    <property type="term" value="F:metal ion binding"/>
    <property type="evidence" value="ECO:0007669"/>
    <property type="project" value="UniProtKB-KW"/>
</dbReference>
<dbReference type="AlphaFoldDB" id="A0AAV9GUF9"/>
<dbReference type="PANTHER" id="PTHR42978:SF2">
    <property type="entry name" value="102 KBASES UNSTABLE REGION: FROM 1 TO 119443"/>
    <property type="match status" value="1"/>
</dbReference>
<keyword evidence="5" id="KW-0862">Zinc</keyword>
<comment type="cofactor">
    <cofactor evidence="1">
        <name>Zn(2+)</name>
        <dbReference type="ChEBI" id="CHEBI:29105"/>
    </cofactor>
</comment>
<dbReference type="InterPro" id="IPR001279">
    <property type="entry name" value="Metallo-B-lactamas"/>
</dbReference>
<keyword evidence="3" id="KW-0479">Metal-binding</keyword>
<gene>
    <name evidence="7" type="ORF">QBC34DRAFT_296151</name>
</gene>
<evidence type="ECO:0000256" key="3">
    <source>
        <dbReference type="ARBA" id="ARBA00022723"/>
    </source>
</evidence>
<accession>A0AAV9GUF9</accession>
<evidence type="ECO:0000256" key="1">
    <source>
        <dbReference type="ARBA" id="ARBA00001947"/>
    </source>
</evidence>
<comment type="similarity">
    <text evidence="2">Belongs to the metallo-beta-lactamase superfamily.</text>
</comment>
<dbReference type="Pfam" id="PF00753">
    <property type="entry name" value="Lactamase_B"/>
    <property type="match status" value="1"/>
</dbReference>
<name>A0AAV9GUF9_9PEZI</name>
<dbReference type="InterPro" id="IPR036866">
    <property type="entry name" value="RibonucZ/Hydroxyglut_hydro"/>
</dbReference>
<dbReference type="SUPFAM" id="SSF56281">
    <property type="entry name" value="Metallo-hydrolase/oxidoreductase"/>
    <property type="match status" value="1"/>
</dbReference>
<dbReference type="Proteomes" id="UP001321760">
    <property type="component" value="Unassembled WGS sequence"/>
</dbReference>
<evidence type="ECO:0000256" key="5">
    <source>
        <dbReference type="ARBA" id="ARBA00022833"/>
    </source>
</evidence>
<reference evidence="7" key="1">
    <citation type="journal article" date="2023" name="Mol. Phylogenet. Evol.">
        <title>Genome-scale phylogeny and comparative genomics of the fungal order Sordariales.</title>
        <authorList>
            <person name="Hensen N."/>
            <person name="Bonometti L."/>
            <person name="Westerberg I."/>
            <person name="Brannstrom I.O."/>
            <person name="Guillou S."/>
            <person name="Cros-Aarteil S."/>
            <person name="Calhoun S."/>
            <person name="Haridas S."/>
            <person name="Kuo A."/>
            <person name="Mondo S."/>
            <person name="Pangilinan J."/>
            <person name="Riley R."/>
            <person name="LaButti K."/>
            <person name="Andreopoulos B."/>
            <person name="Lipzen A."/>
            <person name="Chen C."/>
            <person name="Yan M."/>
            <person name="Daum C."/>
            <person name="Ng V."/>
            <person name="Clum A."/>
            <person name="Steindorff A."/>
            <person name="Ohm R.A."/>
            <person name="Martin F."/>
            <person name="Silar P."/>
            <person name="Natvig D.O."/>
            <person name="Lalanne C."/>
            <person name="Gautier V."/>
            <person name="Ament-Velasquez S.L."/>
            <person name="Kruys A."/>
            <person name="Hutchinson M.I."/>
            <person name="Powell A.J."/>
            <person name="Barry K."/>
            <person name="Miller A.N."/>
            <person name="Grigoriev I.V."/>
            <person name="Debuchy R."/>
            <person name="Gladieux P."/>
            <person name="Hiltunen Thoren M."/>
            <person name="Johannesson H."/>
        </authorList>
    </citation>
    <scope>NUCLEOTIDE SEQUENCE</scope>
    <source>
        <strain evidence="7">PSN243</strain>
    </source>
</reference>
<dbReference type="EMBL" id="MU865930">
    <property type="protein sequence ID" value="KAK4451033.1"/>
    <property type="molecule type" value="Genomic_DNA"/>
</dbReference>
<reference evidence="7" key="2">
    <citation type="submission" date="2023-05" db="EMBL/GenBank/DDBJ databases">
        <authorList>
            <consortium name="Lawrence Berkeley National Laboratory"/>
            <person name="Steindorff A."/>
            <person name="Hensen N."/>
            <person name="Bonometti L."/>
            <person name="Westerberg I."/>
            <person name="Brannstrom I.O."/>
            <person name="Guillou S."/>
            <person name="Cros-Aarteil S."/>
            <person name="Calhoun S."/>
            <person name="Haridas S."/>
            <person name="Kuo A."/>
            <person name="Mondo S."/>
            <person name="Pangilinan J."/>
            <person name="Riley R."/>
            <person name="Labutti K."/>
            <person name="Andreopoulos B."/>
            <person name="Lipzen A."/>
            <person name="Chen C."/>
            <person name="Yanf M."/>
            <person name="Daum C."/>
            <person name="Ng V."/>
            <person name="Clum A."/>
            <person name="Ohm R."/>
            <person name="Martin F."/>
            <person name="Silar P."/>
            <person name="Natvig D."/>
            <person name="Lalanne C."/>
            <person name="Gautier V."/>
            <person name="Ament-Velasquez S.L."/>
            <person name="Kruys A."/>
            <person name="Hutchinson M.I."/>
            <person name="Powell A.J."/>
            <person name="Barry K."/>
            <person name="Miller A.N."/>
            <person name="Grigoriev I.V."/>
            <person name="Debuchy R."/>
            <person name="Gladieux P."/>
            <person name="Thoren M.H."/>
            <person name="Johannesson H."/>
        </authorList>
    </citation>
    <scope>NUCLEOTIDE SEQUENCE</scope>
    <source>
        <strain evidence="7">PSN243</strain>
    </source>
</reference>
<comment type="caution">
    <text evidence="7">The sequence shown here is derived from an EMBL/GenBank/DDBJ whole genome shotgun (WGS) entry which is preliminary data.</text>
</comment>
<protein>
    <submittedName>
        <fullName evidence="7">Beta-lactamase-like protein</fullName>
    </submittedName>
</protein>
<evidence type="ECO:0000313" key="8">
    <source>
        <dbReference type="Proteomes" id="UP001321760"/>
    </source>
</evidence>
<dbReference type="Gene3D" id="3.60.15.10">
    <property type="entry name" value="Ribonuclease Z/Hydroxyacylglutathione hydrolase-like"/>
    <property type="match status" value="1"/>
</dbReference>
<sequence length="326" mass="35424">MSVYVKLSALDAGHLTLPERLFITDADPTLTSTVPSLSFLIQHPSSPANRPSATHTNILFDLGIKRDLNSYPPAQRAHNAQRQPIITTLDSADSLRAGGLDPTAIDLVILSHIHWDHIGTPSDFSQSTFLVGSGTLNMLRHGAGPLYPAELFNADELPALRTVELPPSTNPIPHTQSHTPLPANSQAVLPSNSTKWEWKSLPGSHTLRAIDIFSDESIYIIDAPGHLPGHINLLARIAEKKYVYLGGDCCHDARIWTGERGIAMYPDGKGGIRSVHVDTDAARGTLEGVREWVAGRRAEGCGVEMVLAHDGGWREGNRGRFWPGCL</sequence>
<organism evidence="7 8">
    <name type="scientific">Podospora aff. communis PSN243</name>
    <dbReference type="NCBI Taxonomy" id="3040156"/>
    <lineage>
        <taxon>Eukaryota</taxon>
        <taxon>Fungi</taxon>
        <taxon>Dikarya</taxon>
        <taxon>Ascomycota</taxon>
        <taxon>Pezizomycotina</taxon>
        <taxon>Sordariomycetes</taxon>
        <taxon>Sordariomycetidae</taxon>
        <taxon>Sordariales</taxon>
        <taxon>Podosporaceae</taxon>
        <taxon>Podospora</taxon>
    </lineage>
</organism>